<evidence type="ECO:0000256" key="6">
    <source>
        <dbReference type="SAM" id="MobiDB-lite"/>
    </source>
</evidence>
<comment type="subcellular location">
    <subcellularLocation>
        <location evidence="1">Nucleus</location>
    </subcellularLocation>
</comment>
<evidence type="ECO:0000256" key="1">
    <source>
        <dbReference type="ARBA" id="ARBA00004123"/>
    </source>
</evidence>
<dbReference type="Proteomes" id="UP000244803">
    <property type="component" value="Chromosome 1"/>
</dbReference>
<dbReference type="Pfam" id="PF00847">
    <property type="entry name" value="AP2"/>
    <property type="match status" value="1"/>
</dbReference>
<dbReference type="GO" id="GO:0005634">
    <property type="term" value="C:nucleus"/>
    <property type="evidence" value="ECO:0007669"/>
    <property type="project" value="UniProtKB-SubCell"/>
</dbReference>
<dbReference type="EMBL" id="CP056065">
    <property type="protein sequence ID" value="UKJ87632.2"/>
    <property type="molecule type" value="Genomic_DNA"/>
</dbReference>
<dbReference type="InterPro" id="IPR001471">
    <property type="entry name" value="AP2/ERF_dom"/>
</dbReference>
<sequence length="766" mass="86484">MADDTSMGQCAVIESGVKDTENHTHLASENTNVHDVDTLLSCINIWKKNSKECTKPTNTDVLERDRISIKVNKDVRSVNNVVNGLLNLTSLKAEIPKNVVVAKRDTKKPKMDNSTLISAENFPMEFSDDEDLPPHLRRNYTSDATIDTRFATESSDENNGEFNFQFNLGKDPNYRTLQMIDSEGNSVGSRPPDSEDERLVCVRNSITDINMIQFKSIDNQIPDPEELMEVDESIGYDKLGQFVQSKEDLETTVENSGINVEIDRPVAVLDTKSTTKVKNSLKICARGRKRNYQRGINTGENLLMEFGSIECPIITENGTLRQGKDYLNLKKQPSIPSETNVNGKSLSTGRNTNINPQADELVDNKDMEFEKIRGVCYCKSDNSWTAWWTEKGKSRKKAFKLSLYGYEGARIMAIEHRLHMEELLPELKEKKTKMNRRKLSDALAPKTNRKSPGTNLRNTTRSCSIIATATVPSMEEGIFKGTRNKSKENKDKQGVFFAADTCETKWKPIFDSNLLTQHVNQVPFSDSRQNTADTHSGNRDKIVNTNHKANLAPANFKRPIGSCNMGYTNYVQYKRRRHNSYHPANGRIDEIEYFRNLERNLEEEMERRNMASNQCLPLQTAVQPNTPISATLNILSHTIEQPAAESEATQNTEPQKECKVNSLHCRIKLEKSTVEEFQKAIRNALENLPDKETANEHKDNDNALITLPQQDTQNPQSPKAETNYVSVDALCISHNGDDNQPLFNIIPTYVNGSHGKKVLAFVVLNS</sequence>
<organism evidence="8 9">
    <name type="scientific">Theileria orientalis</name>
    <dbReference type="NCBI Taxonomy" id="68886"/>
    <lineage>
        <taxon>Eukaryota</taxon>
        <taxon>Sar</taxon>
        <taxon>Alveolata</taxon>
        <taxon>Apicomplexa</taxon>
        <taxon>Aconoidasida</taxon>
        <taxon>Piroplasmida</taxon>
        <taxon>Theileriidae</taxon>
        <taxon>Theileria</taxon>
    </lineage>
</organism>
<evidence type="ECO:0000259" key="7">
    <source>
        <dbReference type="Pfam" id="PF00847"/>
    </source>
</evidence>
<gene>
    <name evidence="8" type="ORF">MACJ_000068</name>
</gene>
<accession>A0A976M4L9</accession>
<dbReference type="Gene3D" id="1.20.5.2050">
    <property type="match status" value="1"/>
</dbReference>
<keyword evidence="2" id="KW-0805">Transcription regulation</keyword>
<name>A0A976M4L9_THEOR</name>
<dbReference type="OrthoDB" id="366388at2759"/>
<keyword evidence="3" id="KW-0238">DNA-binding</keyword>
<evidence type="ECO:0000256" key="2">
    <source>
        <dbReference type="ARBA" id="ARBA00023015"/>
    </source>
</evidence>
<feature type="region of interest" description="Disordered" evidence="6">
    <location>
        <begin position="332"/>
        <end position="357"/>
    </location>
</feature>
<evidence type="ECO:0000256" key="5">
    <source>
        <dbReference type="ARBA" id="ARBA00023242"/>
    </source>
</evidence>
<evidence type="ECO:0000313" key="8">
    <source>
        <dbReference type="EMBL" id="UKJ87632.2"/>
    </source>
</evidence>
<reference evidence="8" key="1">
    <citation type="submission" date="2022-07" db="EMBL/GenBank/DDBJ databases">
        <title>Evaluation of T. orientalis genome assembly methods using nanopore sequencing and analysis of variation between genomes.</title>
        <authorList>
            <person name="Yam J."/>
            <person name="Micallef M.L."/>
            <person name="Liu M."/>
            <person name="Djordjevic S.P."/>
            <person name="Bogema D.R."/>
            <person name="Jenkins C."/>
        </authorList>
    </citation>
    <scope>NUCLEOTIDE SEQUENCE</scope>
    <source>
        <strain evidence="8">Fish Creek</strain>
    </source>
</reference>
<proteinExistence type="predicted"/>
<feature type="region of interest" description="Disordered" evidence="6">
    <location>
        <begin position="432"/>
        <end position="458"/>
    </location>
</feature>
<feature type="domain" description="AP2/ERF" evidence="7">
    <location>
        <begin position="371"/>
        <end position="422"/>
    </location>
</feature>
<dbReference type="AlphaFoldDB" id="A0A976M4L9"/>
<keyword evidence="4" id="KW-0804">Transcription</keyword>
<evidence type="ECO:0000313" key="9">
    <source>
        <dbReference type="Proteomes" id="UP000244803"/>
    </source>
</evidence>
<feature type="compositionally biased region" description="Polar residues" evidence="6">
    <location>
        <begin position="334"/>
        <end position="356"/>
    </location>
</feature>
<evidence type="ECO:0000256" key="4">
    <source>
        <dbReference type="ARBA" id="ARBA00023163"/>
    </source>
</evidence>
<protein>
    <recommendedName>
        <fullName evidence="7">AP2/ERF domain-containing protein</fullName>
    </recommendedName>
</protein>
<dbReference type="GO" id="GO:0003677">
    <property type="term" value="F:DNA binding"/>
    <property type="evidence" value="ECO:0007669"/>
    <property type="project" value="UniProtKB-KW"/>
</dbReference>
<dbReference type="GO" id="GO:0003700">
    <property type="term" value="F:DNA-binding transcription factor activity"/>
    <property type="evidence" value="ECO:0007669"/>
    <property type="project" value="InterPro"/>
</dbReference>
<keyword evidence="5" id="KW-0539">Nucleus</keyword>
<evidence type="ECO:0000256" key="3">
    <source>
        <dbReference type="ARBA" id="ARBA00023125"/>
    </source>
</evidence>